<feature type="region of interest" description="Disordered" evidence="1">
    <location>
        <begin position="138"/>
        <end position="163"/>
    </location>
</feature>
<protein>
    <submittedName>
        <fullName evidence="3">Uncharacterized protein</fullName>
    </submittedName>
</protein>
<evidence type="ECO:0000256" key="1">
    <source>
        <dbReference type="SAM" id="MobiDB-lite"/>
    </source>
</evidence>
<gene>
    <name evidence="3" type="ORF">L484_023360</name>
</gene>
<feature type="region of interest" description="Disordered" evidence="1">
    <location>
        <begin position="41"/>
        <end position="60"/>
    </location>
</feature>
<feature type="compositionally biased region" description="Polar residues" evidence="1">
    <location>
        <begin position="41"/>
        <end position="50"/>
    </location>
</feature>
<accession>W9SDG2</accession>
<feature type="chain" id="PRO_5004930270" evidence="2">
    <location>
        <begin position="21"/>
        <end position="163"/>
    </location>
</feature>
<organism evidence="3 4">
    <name type="scientific">Morus notabilis</name>
    <dbReference type="NCBI Taxonomy" id="981085"/>
    <lineage>
        <taxon>Eukaryota</taxon>
        <taxon>Viridiplantae</taxon>
        <taxon>Streptophyta</taxon>
        <taxon>Embryophyta</taxon>
        <taxon>Tracheophyta</taxon>
        <taxon>Spermatophyta</taxon>
        <taxon>Magnoliopsida</taxon>
        <taxon>eudicotyledons</taxon>
        <taxon>Gunneridae</taxon>
        <taxon>Pentapetalae</taxon>
        <taxon>rosids</taxon>
        <taxon>fabids</taxon>
        <taxon>Rosales</taxon>
        <taxon>Moraceae</taxon>
        <taxon>Moreae</taxon>
        <taxon>Morus</taxon>
    </lineage>
</organism>
<proteinExistence type="predicted"/>
<dbReference type="Proteomes" id="UP000030645">
    <property type="component" value="Unassembled WGS sequence"/>
</dbReference>
<keyword evidence="2" id="KW-0732">Signal</keyword>
<name>W9SDG2_9ROSA</name>
<reference evidence="4" key="1">
    <citation type="submission" date="2013-01" db="EMBL/GenBank/DDBJ databases">
        <title>Draft Genome Sequence of a Mulberry Tree, Morus notabilis C.K. Schneid.</title>
        <authorList>
            <person name="He N."/>
            <person name="Zhao S."/>
        </authorList>
    </citation>
    <scope>NUCLEOTIDE SEQUENCE</scope>
</reference>
<dbReference type="EMBL" id="KE346119">
    <property type="protein sequence ID" value="EXC26745.1"/>
    <property type="molecule type" value="Genomic_DNA"/>
</dbReference>
<evidence type="ECO:0000313" key="4">
    <source>
        <dbReference type="Proteomes" id="UP000030645"/>
    </source>
</evidence>
<keyword evidence="4" id="KW-1185">Reference proteome</keyword>
<feature type="signal peptide" evidence="2">
    <location>
        <begin position="1"/>
        <end position="20"/>
    </location>
</feature>
<dbReference type="AlphaFoldDB" id="W9SDG2"/>
<evidence type="ECO:0000313" key="3">
    <source>
        <dbReference type="EMBL" id="EXC26745.1"/>
    </source>
</evidence>
<sequence>MVISLSLVVFLLFLFRPITTNLCLPTYANIRGLNVLKSPSSKNPSFQHTGGSPKANDGSGNTYPFCGGRYGGWKEKLNTNMPIKMQMQAIVAASQALNIYDISNCRSADYFNLNSLRRMKQNKGRVQGKMEKEWEKLFGPHNGGARKRFSQGARQGKSGVVAV</sequence>
<evidence type="ECO:0000256" key="2">
    <source>
        <dbReference type="SAM" id="SignalP"/>
    </source>
</evidence>